<evidence type="ECO:0000256" key="2">
    <source>
        <dbReference type="ARBA" id="ARBA00022833"/>
    </source>
</evidence>
<dbReference type="STRING" id="2010991.A0A3M2S8G9"/>
<proteinExistence type="predicted"/>
<dbReference type="PANTHER" id="PTHR42683">
    <property type="entry name" value="ALDEHYDE REDUCTASE"/>
    <property type="match status" value="1"/>
</dbReference>
<accession>A0A3M2S8G9</accession>
<name>A0A3M2S8G9_9HYPO</name>
<dbReference type="Gene3D" id="3.40.50.720">
    <property type="entry name" value="NAD(P)-binding Rossmann-like Domain"/>
    <property type="match status" value="1"/>
</dbReference>
<dbReference type="GO" id="GO:0046872">
    <property type="term" value="F:metal ion binding"/>
    <property type="evidence" value="ECO:0007669"/>
    <property type="project" value="UniProtKB-KW"/>
</dbReference>
<feature type="domain" description="Alcohol dehydrogenase-like N-terminal" evidence="4">
    <location>
        <begin position="28"/>
        <end position="108"/>
    </location>
</feature>
<dbReference type="SUPFAM" id="SSF50129">
    <property type="entry name" value="GroES-like"/>
    <property type="match status" value="1"/>
</dbReference>
<evidence type="ECO:0000313" key="6">
    <source>
        <dbReference type="Proteomes" id="UP000277212"/>
    </source>
</evidence>
<dbReference type="EMBL" id="NKUJ01000098">
    <property type="protein sequence ID" value="RMJ13863.1"/>
    <property type="molecule type" value="Genomic_DNA"/>
</dbReference>
<dbReference type="OrthoDB" id="1879366at2759"/>
<evidence type="ECO:0000256" key="1">
    <source>
        <dbReference type="ARBA" id="ARBA00022723"/>
    </source>
</evidence>
<dbReference type="InterPro" id="IPR036291">
    <property type="entry name" value="NAD(P)-bd_dom_sf"/>
</dbReference>
<dbReference type="SUPFAM" id="SSF51735">
    <property type="entry name" value="NAD(P)-binding Rossmann-fold domains"/>
    <property type="match status" value="1"/>
</dbReference>
<keyword evidence="6" id="KW-1185">Reference proteome</keyword>
<dbReference type="InterPro" id="IPR011032">
    <property type="entry name" value="GroES-like_sf"/>
</dbReference>
<keyword evidence="1" id="KW-0479">Metal-binding</keyword>
<evidence type="ECO:0000256" key="3">
    <source>
        <dbReference type="ARBA" id="ARBA00023002"/>
    </source>
</evidence>
<comment type="caution">
    <text evidence="5">The sequence shown here is derived from an EMBL/GenBank/DDBJ whole genome shotgun (WGS) entry which is preliminary data.</text>
</comment>
<dbReference type="Proteomes" id="UP000277212">
    <property type="component" value="Unassembled WGS sequence"/>
</dbReference>
<reference evidence="5 6" key="1">
    <citation type="submission" date="2017-06" db="EMBL/GenBank/DDBJ databases">
        <title>Comparative genomic analysis of Ambrosia Fusariam Clade fungi.</title>
        <authorList>
            <person name="Stajich J.E."/>
            <person name="Carrillo J."/>
            <person name="Kijimoto T."/>
            <person name="Eskalen A."/>
            <person name="O'Donnell K."/>
            <person name="Kasson M."/>
        </authorList>
    </citation>
    <scope>NUCLEOTIDE SEQUENCE [LARGE SCALE GENOMIC DNA]</scope>
    <source>
        <strain evidence="5">UCR3666</strain>
    </source>
</reference>
<protein>
    <recommendedName>
        <fullName evidence="4">Alcohol dehydrogenase-like N-terminal domain-containing protein</fullName>
    </recommendedName>
</protein>
<dbReference type="InterPro" id="IPR047109">
    <property type="entry name" value="CAD-like"/>
</dbReference>
<dbReference type="Gene3D" id="3.90.180.10">
    <property type="entry name" value="Medium-chain alcohol dehydrogenases, catalytic domain"/>
    <property type="match status" value="1"/>
</dbReference>
<evidence type="ECO:0000313" key="5">
    <source>
        <dbReference type="EMBL" id="RMJ13863.1"/>
    </source>
</evidence>
<keyword evidence="2" id="KW-0862">Zinc</keyword>
<dbReference type="GO" id="GO:0016616">
    <property type="term" value="F:oxidoreductase activity, acting on the CH-OH group of donors, NAD or NADP as acceptor"/>
    <property type="evidence" value="ECO:0007669"/>
    <property type="project" value="InterPro"/>
</dbReference>
<organism evidence="5 6">
    <name type="scientific">Fusarium kuroshium</name>
    <dbReference type="NCBI Taxonomy" id="2010991"/>
    <lineage>
        <taxon>Eukaryota</taxon>
        <taxon>Fungi</taxon>
        <taxon>Dikarya</taxon>
        <taxon>Ascomycota</taxon>
        <taxon>Pezizomycotina</taxon>
        <taxon>Sordariomycetes</taxon>
        <taxon>Hypocreomycetidae</taxon>
        <taxon>Hypocreales</taxon>
        <taxon>Nectriaceae</taxon>
        <taxon>Fusarium</taxon>
        <taxon>Fusarium solani species complex</taxon>
    </lineage>
</organism>
<sequence>MSSITVYRGTPSGRAQKRTVAWPGPPNAHQVTVRVTHSGLCGTDEQYKSQDMILDHEGVGIVEAIGDSVTTLKVGDRPSIPLYAVRESSGITDQVGVLGLGGLSHLAVQYAAKMGCHVTVYSHSSGKAEAAQSLGASDFQVVGSDPLPGRAVDCLLLAGAQQPDWSTVLSLVRRGGVISAMTVDSSELRCQYGEILMNAIRIQGSLPAAPNVQREMLSFSALHKIKPIVETFSFNEDGIDEAMTKLREA</sequence>
<evidence type="ECO:0000259" key="4">
    <source>
        <dbReference type="Pfam" id="PF08240"/>
    </source>
</evidence>
<dbReference type="AlphaFoldDB" id="A0A3M2S8G9"/>
<gene>
    <name evidence="5" type="ORF">CDV36_006466</name>
</gene>
<keyword evidence="3" id="KW-0560">Oxidoreductase</keyword>
<dbReference type="InterPro" id="IPR013154">
    <property type="entry name" value="ADH-like_N"/>
</dbReference>
<dbReference type="Pfam" id="PF08240">
    <property type="entry name" value="ADH_N"/>
    <property type="match status" value="1"/>
</dbReference>